<evidence type="ECO:0000313" key="3">
    <source>
        <dbReference type="Proteomes" id="UP000051574"/>
    </source>
</evidence>
<accession>A0A0T6BHD5</accession>
<feature type="non-terminal residue" evidence="2">
    <location>
        <position position="1"/>
    </location>
</feature>
<feature type="region of interest" description="Disordered" evidence="1">
    <location>
        <begin position="1"/>
        <end position="85"/>
    </location>
</feature>
<organism evidence="2 3">
    <name type="scientific">Oryctes borbonicus</name>
    <dbReference type="NCBI Taxonomy" id="1629725"/>
    <lineage>
        <taxon>Eukaryota</taxon>
        <taxon>Metazoa</taxon>
        <taxon>Ecdysozoa</taxon>
        <taxon>Arthropoda</taxon>
        <taxon>Hexapoda</taxon>
        <taxon>Insecta</taxon>
        <taxon>Pterygota</taxon>
        <taxon>Neoptera</taxon>
        <taxon>Endopterygota</taxon>
        <taxon>Coleoptera</taxon>
        <taxon>Polyphaga</taxon>
        <taxon>Scarabaeiformia</taxon>
        <taxon>Scarabaeidae</taxon>
        <taxon>Dynastinae</taxon>
        <taxon>Oryctes</taxon>
    </lineage>
</organism>
<feature type="region of interest" description="Disordered" evidence="1">
    <location>
        <begin position="126"/>
        <end position="166"/>
    </location>
</feature>
<proteinExistence type="predicted"/>
<feature type="compositionally biased region" description="Polar residues" evidence="1">
    <location>
        <begin position="1"/>
        <end position="11"/>
    </location>
</feature>
<reference evidence="2 3" key="1">
    <citation type="submission" date="2015-09" db="EMBL/GenBank/DDBJ databases">
        <title>Draft genome of the scarab beetle Oryctes borbonicus.</title>
        <authorList>
            <person name="Meyer J.M."/>
            <person name="Markov G.V."/>
            <person name="Baskaran P."/>
            <person name="Herrmann M."/>
            <person name="Sommer R.J."/>
            <person name="Roedelsperger C."/>
        </authorList>
    </citation>
    <scope>NUCLEOTIDE SEQUENCE [LARGE SCALE GENOMIC DNA]</scope>
    <source>
        <strain evidence="2">OB123</strain>
        <tissue evidence="2">Whole animal</tissue>
    </source>
</reference>
<evidence type="ECO:0000256" key="1">
    <source>
        <dbReference type="SAM" id="MobiDB-lite"/>
    </source>
</evidence>
<dbReference type="Proteomes" id="UP000051574">
    <property type="component" value="Unassembled WGS sequence"/>
</dbReference>
<dbReference type="OrthoDB" id="206130at2759"/>
<dbReference type="AlphaFoldDB" id="A0A0T6BHD5"/>
<name>A0A0T6BHD5_9SCAR</name>
<feature type="compositionally biased region" description="Polar residues" evidence="1">
    <location>
        <begin position="45"/>
        <end position="85"/>
    </location>
</feature>
<dbReference type="EMBL" id="LJIG01000258">
    <property type="protein sequence ID" value="KRT86682.1"/>
    <property type="molecule type" value="Genomic_DNA"/>
</dbReference>
<comment type="caution">
    <text evidence="2">The sequence shown here is derived from an EMBL/GenBank/DDBJ whole genome shotgun (WGS) entry which is preliminary data.</text>
</comment>
<feature type="compositionally biased region" description="Low complexity" evidence="1">
    <location>
        <begin position="19"/>
        <end position="37"/>
    </location>
</feature>
<gene>
    <name evidence="2" type="ORF">AMK59_1252</name>
</gene>
<protein>
    <submittedName>
        <fullName evidence="2">Uncharacterized protein</fullName>
    </submittedName>
</protein>
<evidence type="ECO:0000313" key="2">
    <source>
        <dbReference type="EMBL" id="KRT86682.1"/>
    </source>
</evidence>
<sequence length="199" mass="21591">YRAPLNTNVTDSPEKKGYLSLPSGLRSRSRSPSASALTQFDSRRSASPNLQRKSLAPPQSRSRSPTPNFTSTHITKLSTNKNLLKNSGPQCLGNILSTSPTHTSKQTNGKAHSNVISSMQLPATCKTEASLQVSDHSTDHSDNTSEVSDEGYRSLGLVPGDKTRNRTSLYSQNSAEDAEFNGGYVPKLNNYNELMLFAS</sequence>
<keyword evidence="3" id="KW-1185">Reference proteome</keyword>